<proteinExistence type="predicted"/>
<protein>
    <recommendedName>
        <fullName evidence="4">Porin</fullName>
    </recommendedName>
</protein>
<dbReference type="AlphaFoldDB" id="A0A4R9JN60"/>
<comment type="caution">
    <text evidence="2">The sequence shown here is derived from an EMBL/GenBank/DDBJ whole genome shotgun (WGS) entry which is preliminary data.</text>
</comment>
<evidence type="ECO:0000256" key="1">
    <source>
        <dbReference type="SAM" id="MobiDB-lite"/>
    </source>
</evidence>
<keyword evidence="3" id="KW-1185">Reference proteome</keyword>
<sequence>MDWQKKALFLWVFFVQSLFAGEKTPKDVSVQELLKQGLSPKLVAIWKSKANQSREAFLEWKRSLQGKEAKLVSKVWKVLNLSYPNHPKSDSISRKPKNTGPNKSPNREEDPRKATSPSLVTNELFVGLSYQNLDVRNLPIEEKNHSGVFLGGNHHGQRYSFEKRDEEFLYGIDFTSHQYRLTSGSRYKPIPHFYFDKDPNFYSQMDRPNSPLPQPIQNSHFFGSLIPMFGQKAELGGFSSQGFSPHPGIYFTSPNKSYASVWSPGDSKSSFFMNDHFALEKWGKHRIQSESIFDKKESVGFLYTKSESQNSEYFFDSTLYRDSPLLYGNVASGEFRPEIPQTLGYMRGSYKHRFGGETLSSIEGHRYESGVSGFFPFLVSDWGNLLYRYREYKESGSYQLTEIGRAVCYEWRKEKTVWSVGYEWRELGGQWEGKIAIPFKSGQLIELSALFREGNLKTRAWFENWTYATDFNINLTEREEILKLKFVSSFLSLNVSYSKREENPNPILFLNFQFLHRFEI</sequence>
<gene>
    <name evidence="2" type="ORF">EHQ59_16310</name>
</gene>
<evidence type="ECO:0008006" key="4">
    <source>
        <dbReference type="Google" id="ProtNLM"/>
    </source>
</evidence>
<accession>A0A4R9JN60</accession>
<reference evidence="2" key="1">
    <citation type="journal article" date="2019" name="PLoS Negl. Trop. Dis.">
        <title>Revisiting the worldwide diversity of Leptospira species in the environment.</title>
        <authorList>
            <person name="Vincent A.T."/>
            <person name="Schiettekatte O."/>
            <person name="Bourhy P."/>
            <person name="Veyrier F.J."/>
            <person name="Picardeau M."/>
        </authorList>
    </citation>
    <scope>NUCLEOTIDE SEQUENCE [LARGE SCALE GENOMIC DNA]</scope>
    <source>
        <strain evidence="2">201702454</strain>
    </source>
</reference>
<evidence type="ECO:0000313" key="3">
    <source>
        <dbReference type="Proteomes" id="UP000297609"/>
    </source>
</evidence>
<dbReference type="OrthoDB" id="313412at2"/>
<dbReference type="RefSeq" id="WP_135620879.1">
    <property type="nucleotide sequence ID" value="NZ_RQGG01000050.1"/>
</dbReference>
<name>A0A4R9JN60_9LEPT</name>
<feature type="region of interest" description="Disordered" evidence="1">
    <location>
        <begin position="87"/>
        <end position="116"/>
    </location>
</feature>
<organism evidence="2 3">
    <name type="scientific">Leptospira kemamanensis</name>
    <dbReference type="NCBI Taxonomy" id="2484942"/>
    <lineage>
        <taxon>Bacteria</taxon>
        <taxon>Pseudomonadati</taxon>
        <taxon>Spirochaetota</taxon>
        <taxon>Spirochaetia</taxon>
        <taxon>Leptospirales</taxon>
        <taxon>Leptospiraceae</taxon>
        <taxon>Leptospira</taxon>
    </lineage>
</organism>
<dbReference type="Proteomes" id="UP000297609">
    <property type="component" value="Unassembled WGS sequence"/>
</dbReference>
<dbReference type="EMBL" id="RQGG01000050">
    <property type="protein sequence ID" value="TGL47318.1"/>
    <property type="molecule type" value="Genomic_DNA"/>
</dbReference>
<evidence type="ECO:0000313" key="2">
    <source>
        <dbReference type="EMBL" id="TGL47318.1"/>
    </source>
</evidence>